<reference evidence="1 2" key="1">
    <citation type="submission" date="2015-10" db="EMBL/GenBank/DDBJ databases">
        <title>Draft genome sequence of Streptomyces griseoruber DSM 40281, type strain for the species Streptomyces griseoruber.</title>
        <authorList>
            <person name="Ruckert C."/>
            <person name="Winkler A."/>
            <person name="Kalinowski J."/>
            <person name="Kampfer P."/>
            <person name="Glaeser S."/>
        </authorList>
    </citation>
    <scope>NUCLEOTIDE SEQUENCE [LARGE SCALE GENOMIC DNA]</scope>
    <source>
        <strain evidence="1 2">DSM 40281</strain>
    </source>
</reference>
<proteinExistence type="predicted"/>
<keyword evidence="2" id="KW-1185">Reference proteome</keyword>
<name>A0A101T456_9ACTN</name>
<dbReference type="OrthoDB" id="9810827at2"/>
<comment type="caution">
    <text evidence="1">The sequence shown here is derived from an EMBL/GenBank/DDBJ whole genome shotgun (WGS) entry which is preliminary data.</text>
</comment>
<dbReference type="AlphaFoldDB" id="A0A101T456"/>
<sequence>MAEVSAEARIQAPAEKVWAQLTDWPAYGEWNATHTNFPRGGPETLEVGATFQENMKLMGFPAEVEWTVAELEPARVLVIRGKGPMAVSVATRYTLTPDGDATTVRIDGEFTGAAVSLMAGKLKDSGTAALNESLRKLGGLVA</sequence>
<dbReference type="Proteomes" id="UP000052982">
    <property type="component" value="Unassembled WGS sequence"/>
</dbReference>
<dbReference type="STRING" id="1943.AQJ64_11880"/>
<dbReference type="InterPro" id="IPR023393">
    <property type="entry name" value="START-like_dom_sf"/>
</dbReference>
<gene>
    <name evidence="1" type="ORF">AQJ64_11880</name>
</gene>
<dbReference type="RefSeq" id="WP_055632335.1">
    <property type="nucleotide sequence ID" value="NZ_JBIRRP010000001.1"/>
</dbReference>
<protein>
    <submittedName>
        <fullName evidence="1">Polyketide cyclase</fullName>
    </submittedName>
</protein>
<dbReference type="Gene3D" id="3.30.530.20">
    <property type="match status" value="1"/>
</dbReference>
<organism evidence="1 2">
    <name type="scientific">Streptomyces griseoruber</name>
    <dbReference type="NCBI Taxonomy" id="1943"/>
    <lineage>
        <taxon>Bacteria</taxon>
        <taxon>Bacillati</taxon>
        <taxon>Actinomycetota</taxon>
        <taxon>Actinomycetes</taxon>
        <taxon>Kitasatosporales</taxon>
        <taxon>Streptomycetaceae</taxon>
        <taxon>Streptomyces</taxon>
    </lineage>
</organism>
<dbReference type="Pfam" id="PF10604">
    <property type="entry name" value="Polyketide_cyc2"/>
    <property type="match status" value="1"/>
</dbReference>
<dbReference type="InterPro" id="IPR019587">
    <property type="entry name" value="Polyketide_cyclase/dehydratase"/>
</dbReference>
<dbReference type="SUPFAM" id="SSF55961">
    <property type="entry name" value="Bet v1-like"/>
    <property type="match status" value="1"/>
</dbReference>
<dbReference type="EMBL" id="LMWW01000013">
    <property type="protein sequence ID" value="KUN85404.1"/>
    <property type="molecule type" value="Genomic_DNA"/>
</dbReference>
<evidence type="ECO:0000313" key="1">
    <source>
        <dbReference type="EMBL" id="KUN85404.1"/>
    </source>
</evidence>
<accession>A0A101T456</accession>
<evidence type="ECO:0000313" key="2">
    <source>
        <dbReference type="Proteomes" id="UP000052982"/>
    </source>
</evidence>